<dbReference type="EMBL" id="WIUZ02000002">
    <property type="protein sequence ID" value="KAF9791047.1"/>
    <property type="molecule type" value="Genomic_DNA"/>
</dbReference>
<proteinExistence type="predicted"/>
<protein>
    <submittedName>
        <fullName evidence="2">Uncharacterized protein</fullName>
    </submittedName>
</protein>
<feature type="region of interest" description="Disordered" evidence="1">
    <location>
        <begin position="1"/>
        <end position="109"/>
    </location>
</feature>
<feature type="compositionally biased region" description="Basic residues" evidence="1">
    <location>
        <begin position="1"/>
        <end position="12"/>
    </location>
</feature>
<comment type="caution">
    <text evidence="2">The sequence shown here is derived from an EMBL/GenBank/DDBJ whole genome shotgun (WGS) entry which is preliminary data.</text>
</comment>
<sequence length="494" mass="55114">MPNTRTKNKSKHPAAPVMTPRQLVSAGISKPRPRKQPTKDQRIAALEDELRAMQEQLQTEHLASIGGSPGITSASPDHDGDTEPATDDDEDYAPANSRKRTSRKPAGAGVRIKRCRAIDPFEPERVHSGATGLVDGWRSKLTSLSTSSPTMVSPYTSFTEESQPSPSPASRVPLVTPLTIMAMEDPRPVYLLPRFINRQKTYPGIKDLPSHIRMDFRNRFIRVIIRDIFNSERPWTNPDLETLQRVYDKVYPAYVARLRTNDAVFHPTITSIGVIRNRIGTAAVFAVQRHLANVFRQKRLQTIVARAKFVADQFKSDDDHPIIWRQYVVGDIANHHEIGGYKTTRRGVFQSEPILETLLVYYSSCGIMDATPVKDPGEGSRPIGALAMVAAAVERAYRLHLSGDYVGPTESFNTEFCGPRTELFMAYISKDLAEKHWDGIYRALAVVSKRVDQEVNDQVGASCAAHEHVPLPMSDPPSPPPMRAMSQEFTEPDP</sequence>
<reference evidence="2" key="1">
    <citation type="journal article" date="2020" name="Nat. Commun.">
        <title>Large-scale genome sequencing of mycorrhizal fungi provides insights into the early evolution of symbiotic traits.</title>
        <authorList>
            <person name="Miyauchi S."/>
            <person name="Kiss E."/>
            <person name="Kuo A."/>
            <person name="Drula E."/>
            <person name="Kohler A."/>
            <person name="Sanchez-Garcia M."/>
            <person name="Morin E."/>
            <person name="Andreopoulos B."/>
            <person name="Barry K.W."/>
            <person name="Bonito G."/>
            <person name="Buee M."/>
            <person name="Carver A."/>
            <person name="Chen C."/>
            <person name="Cichocki N."/>
            <person name="Clum A."/>
            <person name="Culley D."/>
            <person name="Crous P.W."/>
            <person name="Fauchery L."/>
            <person name="Girlanda M."/>
            <person name="Hayes R.D."/>
            <person name="Keri Z."/>
            <person name="LaButti K."/>
            <person name="Lipzen A."/>
            <person name="Lombard V."/>
            <person name="Magnuson J."/>
            <person name="Maillard F."/>
            <person name="Murat C."/>
            <person name="Nolan M."/>
            <person name="Ohm R.A."/>
            <person name="Pangilinan J."/>
            <person name="Pereira M.F."/>
            <person name="Perotto S."/>
            <person name="Peter M."/>
            <person name="Pfister S."/>
            <person name="Riley R."/>
            <person name="Sitrit Y."/>
            <person name="Stielow J.B."/>
            <person name="Szollosi G."/>
            <person name="Zifcakova L."/>
            <person name="Stursova M."/>
            <person name="Spatafora J.W."/>
            <person name="Tedersoo L."/>
            <person name="Vaario L.M."/>
            <person name="Yamada A."/>
            <person name="Yan M."/>
            <person name="Wang P."/>
            <person name="Xu J."/>
            <person name="Bruns T."/>
            <person name="Baldrian P."/>
            <person name="Vilgalys R."/>
            <person name="Dunand C."/>
            <person name="Henrissat B."/>
            <person name="Grigoriev I.V."/>
            <person name="Hibbett D."/>
            <person name="Nagy L.G."/>
            <person name="Martin F.M."/>
        </authorList>
    </citation>
    <scope>NUCLEOTIDE SEQUENCE</scope>
    <source>
        <strain evidence="2">UH-Tt-Lm1</strain>
    </source>
</reference>
<feature type="region of interest" description="Disordered" evidence="1">
    <location>
        <begin position="145"/>
        <end position="170"/>
    </location>
</feature>
<name>A0A9P6LBT4_9AGAM</name>
<feature type="compositionally biased region" description="Polar residues" evidence="1">
    <location>
        <begin position="149"/>
        <end position="164"/>
    </location>
</feature>
<dbReference type="OrthoDB" id="3014170at2759"/>
<feature type="compositionally biased region" description="Pro residues" evidence="1">
    <location>
        <begin position="473"/>
        <end position="482"/>
    </location>
</feature>
<dbReference type="Proteomes" id="UP000736335">
    <property type="component" value="Unassembled WGS sequence"/>
</dbReference>
<feature type="compositionally biased region" description="Acidic residues" evidence="1">
    <location>
        <begin position="82"/>
        <end position="92"/>
    </location>
</feature>
<organism evidence="2 3">
    <name type="scientific">Thelephora terrestris</name>
    <dbReference type="NCBI Taxonomy" id="56493"/>
    <lineage>
        <taxon>Eukaryota</taxon>
        <taxon>Fungi</taxon>
        <taxon>Dikarya</taxon>
        <taxon>Basidiomycota</taxon>
        <taxon>Agaricomycotina</taxon>
        <taxon>Agaricomycetes</taxon>
        <taxon>Thelephorales</taxon>
        <taxon>Thelephoraceae</taxon>
        <taxon>Thelephora</taxon>
    </lineage>
</organism>
<feature type="region of interest" description="Disordered" evidence="1">
    <location>
        <begin position="464"/>
        <end position="494"/>
    </location>
</feature>
<reference evidence="2" key="2">
    <citation type="submission" date="2020-11" db="EMBL/GenBank/DDBJ databases">
        <authorList>
            <consortium name="DOE Joint Genome Institute"/>
            <person name="Kuo A."/>
            <person name="Miyauchi S."/>
            <person name="Kiss E."/>
            <person name="Drula E."/>
            <person name="Kohler A."/>
            <person name="Sanchez-Garcia M."/>
            <person name="Andreopoulos B."/>
            <person name="Barry K.W."/>
            <person name="Bonito G."/>
            <person name="Buee M."/>
            <person name="Carver A."/>
            <person name="Chen C."/>
            <person name="Cichocki N."/>
            <person name="Clum A."/>
            <person name="Culley D."/>
            <person name="Crous P.W."/>
            <person name="Fauchery L."/>
            <person name="Girlanda M."/>
            <person name="Hayes R."/>
            <person name="Keri Z."/>
            <person name="Labutti K."/>
            <person name="Lipzen A."/>
            <person name="Lombard V."/>
            <person name="Magnuson J."/>
            <person name="Maillard F."/>
            <person name="Morin E."/>
            <person name="Murat C."/>
            <person name="Nolan M."/>
            <person name="Ohm R."/>
            <person name="Pangilinan J."/>
            <person name="Pereira M."/>
            <person name="Perotto S."/>
            <person name="Peter M."/>
            <person name="Riley R."/>
            <person name="Sitrit Y."/>
            <person name="Stielow B."/>
            <person name="Szollosi G."/>
            <person name="Zifcakova L."/>
            <person name="Stursova M."/>
            <person name="Spatafora J.W."/>
            <person name="Tedersoo L."/>
            <person name="Vaario L.-M."/>
            <person name="Yamada A."/>
            <person name="Yan M."/>
            <person name="Wang P."/>
            <person name="Xu J."/>
            <person name="Bruns T."/>
            <person name="Baldrian P."/>
            <person name="Vilgalys R."/>
            <person name="Henrissat B."/>
            <person name="Grigoriev I.V."/>
            <person name="Hibbett D."/>
            <person name="Nagy L.G."/>
            <person name="Martin F.M."/>
        </authorList>
    </citation>
    <scope>NUCLEOTIDE SEQUENCE</scope>
    <source>
        <strain evidence="2">UH-Tt-Lm1</strain>
    </source>
</reference>
<keyword evidence="3" id="KW-1185">Reference proteome</keyword>
<evidence type="ECO:0000313" key="2">
    <source>
        <dbReference type="EMBL" id="KAF9791047.1"/>
    </source>
</evidence>
<evidence type="ECO:0000313" key="3">
    <source>
        <dbReference type="Proteomes" id="UP000736335"/>
    </source>
</evidence>
<gene>
    <name evidence="2" type="ORF">BJ322DRAFT_1104702</name>
</gene>
<dbReference type="AlphaFoldDB" id="A0A9P6LBT4"/>
<evidence type="ECO:0000256" key="1">
    <source>
        <dbReference type="SAM" id="MobiDB-lite"/>
    </source>
</evidence>
<accession>A0A9P6LBT4</accession>